<keyword evidence="5" id="KW-1185">Reference proteome</keyword>
<evidence type="ECO:0000256" key="1">
    <source>
        <dbReference type="ARBA" id="ARBA00004370"/>
    </source>
</evidence>
<evidence type="ECO:0000313" key="5">
    <source>
        <dbReference type="Proteomes" id="UP000297982"/>
    </source>
</evidence>
<feature type="domain" description="Beta-lactamase-related" evidence="3">
    <location>
        <begin position="33"/>
        <end position="293"/>
    </location>
</feature>
<evidence type="ECO:0000259" key="3">
    <source>
        <dbReference type="Pfam" id="PF00144"/>
    </source>
</evidence>
<accession>A0A4Z0H800</accession>
<dbReference type="STRING" id="192814.GCA_900166575_02133"/>
<reference evidence="4 5" key="1">
    <citation type="journal article" date="2003" name="Int. J. Syst. Evol. Microbiol.">
        <title>Halobacillus salinus sp. nov., isolated from a salt lake on the coast of the East Sea in Korea.</title>
        <authorList>
            <person name="Yoon J.H."/>
            <person name="Kang K.H."/>
            <person name="Park Y.H."/>
        </authorList>
    </citation>
    <scope>NUCLEOTIDE SEQUENCE [LARGE SCALE GENOMIC DNA]</scope>
    <source>
        <strain evidence="4 5">HSL-3</strain>
    </source>
</reference>
<comment type="caution">
    <text evidence="4">The sequence shown here is derived from an EMBL/GenBank/DDBJ whole genome shotgun (WGS) entry which is preliminary data.</text>
</comment>
<comment type="subcellular location">
    <subcellularLocation>
        <location evidence="1">Membrane</location>
    </subcellularLocation>
</comment>
<protein>
    <submittedName>
        <fullName evidence="4">Class C beta-lactamase-related serine hydrolase</fullName>
    </submittedName>
</protein>
<keyword evidence="2" id="KW-0472">Membrane</keyword>
<dbReference type="PANTHER" id="PTHR46825">
    <property type="entry name" value="D-ALANYL-D-ALANINE-CARBOXYPEPTIDASE/ENDOPEPTIDASE AMPH"/>
    <property type="match status" value="1"/>
</dbReference>
<evidence type="ECO:0000256" key="2">
    <source>
        <dbReference type="ARBA" id="ARBA00023136"/>
    </source>
</evidence>
<keyword evidence="4" id="KW-0378">Hydrolase</keyword>
<dbReference type="InterPro" id="IPR050491">
    <property type="entry name" value="AmpC-like"/>
</dbReference>
<sequence>MGNLKTESLKRKLNEEDFSGVLSLSSQGYSLMEKIRGYRNEAEGLPNLLDTRFQIASGCKIFTAVAICQLVDQGKLTFDTTINQCLPRSFPLWNDDITLHHLLTHTSGIPDYFDEDEMDNYEELWRERPTYQMKNPVDFLPLFQHEAMKHTPGEAFHYNNGAFILLGLVVEEVSGQSFRDYVQEHVFDVAGMGASGYFSMDRLPEQTALGYIDDESGKRTNSYALPIIGGPDGGAYVTVKDMECFWDALIHHKLLNPDTTNALLTPYQKVTEDIYYGYGVWLKKQEDEWLKCYVMGYDPGVSFHSAYYMDSKTTLTICSNYSEFPFSFVLALEQG</sequence>
<dbReference type="AlphaFoldDB" id="A0A4Z0H800"/>
<dbReference type="RefSeq" id="WP_135327320.1">
    <property type="nucleotide sequence ID" value="NZ_SRJC01000001.1"/>
</dbReference>
<dbReference type="EMBL" id="SRJC01000001">
    <property type="protein sequence ID" value="TGB05106.1"/>
    <property type="molecule type" value="Genomic_DNA"/>
</dbReference>
<evidence type="ECO:0000313" key="4">
    <source>
        <dbReference type="EMBL" id="TGB05106.1"/>
    </source>
</evidence>
<dbReference type="PANTHER" id="PTHR46825:SF11">
    <property type="entry name" value="PENICILLIN-BINDING PROTEIN 4"/>
    <property type="match status" value="1"/>
</dbReference>
<dbReference type="InterPro" id="IPR012338">
    <property type="entry name" value="Beta-lactam/transpept-like"/>
</dbReference>
<proteinExistence type="predicted"/>
<dbReference type="GO" id="GO:0016787">
    <property type="term" value="F:hydrolase activity"/>
    <property type="evidence" value="ECO:0007669"/>
    <property type="project" value="UniProtKB-KW"/>
</dbReference>
<dbReference type="GO" id="GO:0016020">
    <property type="term" value="C:membrane"/>
    <property type="evidence" value="ECO:0007669"/>
    <property type="project" value="UniProtKB-SubCell"/>
</dbReference>
<dbReference type="InterPro" id="IPR001466">
    <property type="entry name" value="Beta-lactam-related"/>
</dbReference>
<name>A0A4Z0H800_9BACI</name>
<dbReference type="SUPFAM" id="SSF56601">
    <property type="entry name" value="beta-lactamase/transpeptidase-like"/>
    <property type="match status" value="1"/>
</dbReference>
<dbReference type="Pfam" id="PF00144">
    <property type="entry name" value="Beta-lactamase"/>
    <property type="match status" value="1"/>
</dbReference>
<dbReference type="Gene3D" id="3.40.710.10">
    <property type="entry name" value="DD-peptidase/beta-lactamase superfamily"/>
    <property type="match status" value="1"/>
</dbReference>
<dbReference type="Proteomes" id="UP000297982">
    <property type="component" value="Unassembled WGS sequence"/>
</dbReference>
<gene>
    <name evidence="4" type="ORF">E4663_08965</name>
</gene>
<organism evidence="4 5">
    <name type="scientific">Halobacillus salinus</name>
    <dbReference type="NCBI Taxonomy" id="192814"/>
    <lineage>
        <taxon>Bacteria</taxon>
        <taxon>Bacillati</taxon>
        <taxon>Bacillota</taxon>
        <taxon>Bacilli</taxon>
        <taxon>Bacillales</taxon>
        <taxon>Bacillaceae</taxon>
        <taxon>Halobacillus</taxon>
    </lineage>
</organism>